<dbReference type="Gene3D" id="3.30.450.20">
    <property type="entry name" value="PAS domain"/>
    <property type="match status" value="1"/>
</dbReference>
<dbReference type="GO" id="GO:0005524">
    <property type="term" value="F:ATP binding"/>
    <property type="evidence" value="ECO:0007669"/>
    <property type="project" value="UniProtKB-KW"/>
</dbReference>
<evidence type="ECO:0000256" key="4">
    <source>
        <dbReference type="ARBA" id="ARBA00022679"/>
    </source>
</evidence>
<comment type="catalytic activity">
    <reaction evidence="1">
        <text>ATP + protein L-histidine = ADP + protein N-phospho-L-histidine.</text>
        <dbReference type="EC" id="2.7.13.3"/>
    </reaction>
</comment>
<evidence type="ECO:0000256" key="8">
    <source>
        <dbReference type="PROSITE-ProRule" id="PRU00339"/>
    </source>
</evidence>
<dbReference type="SUPFAM" id="SSF55874">
    <property type="entry name" value="ATPase domain of HSP90 chaperone/DNA topoisomerase II/histidine kinase"/>
    <property type="match status" value="1"/>
</dbReference>
<gene>
    <name evidence="11" type="ORF">FPZ43_14200</name>
</gene>
<dbReference type="PROSITE" id="PS50109">
    <property type="entry name" value="HIS_KIN"/>
    <property type="match status" value="1"/>
</dbReference>
<keyword evidence="8" id="KW-0802">TPR repeat</keyword>
<dbReference type="PROSITE" id="PS50005">
    <property type="entry name" value="TPR"/>
    <property type="match status" value="1"/>
</dbReference>
<evidence type="ECO:0000256" key="5">
    <source>
        <dbReference type="ARBA" id="ARBA00022741"/>
    </source>
</evidence>
<keyword evidence="6" id="KW-0418">Kinase</keyword>
<protein>
    <recommendedName>
        <fullName evidence="2">histidine kinase</fullName>
        <ecNumber evidence="2">2.7.13.3</ecNumber>
    </recommendedName>
</protein>
<dbReference type="GO" id="GO:0004673">
    <property type="term" value="F:protein histidine kinase activity"/>
    <property type="evidence" value="ECO:0007669"/>
    <property type="project" value="UniProtKB-EC"/>
</dbReference>
<keyword evidence="7" id="KW-0067">ATP-binding</keyword>
<dbReference type="PANTHER" id="PTHR41523:SF8">
    <property type="entry name" value="ETHYLENE RESPONSE SENSOR PROTEIN"/>
    <property type="match status" value="1"/>
</dbReference>
<dbReference type="EC" id="2.7.13.3" evidence="2"/>
<feature type="repeat" description="TPR" evidence="8">
    <location>
        <begin position="262"/>
        <end position="295"/>
    </location>
</feature>
<dbReference type="Pfam" id="PF02518">
    <property type="entry name" value="HATPase_c"/>
    <property type="match status" value="1"/>
</dbReference>
<evidence type="ECO:0000259" key="10">
    <source>
        <dbReference type="PROSITE" id="PS50109"/>
    </source>
</evidence>
<organism evidence="11 12">
    <name type="scientific">Mucilaginibacter pallidiroseus</name>
    <dbReference type="NCBI Taxonomy" id="2599295"/>
    <lineage>
        <taxon>Bacteria</taxon>
        <taxon>Pseudomonadati</taxon>
        <taxon>Bacteroidota</taxon>
        <taxon>Sphingobacteriia</taxon>
        <taxon>Sphingobacteriales</taxon>
        <taxon>Sphingobacteriaceae</taxon>
        <taxon>Mucilaginibacter</taxon>
    </lineage>
</organism>
<dbReference type="SMART" id="SM00387">
    <property type="entry name" value="HATPase_c"/>
    <property type="match status" value="1"/>
</dbReference>
<dbReference type="PANTHER" id="PTHR41523">
    <property type="entry name" value="TWO-COMPONENT SYSTEM SENSOR PROTEIN"/>
    <property type="match status" value="1"/>
</dbReference>
<dbReference type="SMART" id="SM00028">
    <property type="entry name" value="TPR"/>
    <property type="match status" value="2"/>
</dbReference>
<keyword evidence="9" id="KW-1133">Transmembrane helix</keyword>
<keyword evidence="4" id="KW-0808">Transferase</keyword>
<dbReference type="InterPro" id="IPR003594">
    <property type="entry name" value="HATPase_dom"/>
</dbReference>
<evidence type="ECO:0000313" key="12">
    <source>
        <dbReference type="Proteomes" id="UP000320042"/>
    </source>
</evidence>
<evidence type="ECO:0000256" key="2">
    <source>
        <dbReference type="ARBA" id="ARBA00012438"/>
    </source>
</evidence>
<evidence type="ECO:0000256" key="9">
    <source>
        <dbReference type="SAM" id="Phobius"/>
    </source>
</evidence>
<dbReference type="InterPro" id="IPR019734">
    <property type="entry name" value="TPR_rpt"/>
</dbReference>
<dbReference type="Pfam" id="PF07568">
    <property type="entry name" value="HisKA_2"/>
    <property type="match status" value="1"/>
</dbReference>
<dbReference type="InterPro" id="IPR005467">
    <property type="entry name" value="His_kinase_dom"/>
</dbReference>
<dbReference type="InterPro" id="IPR036890">
    <property type="entry name" value="HATPase_C_sf"/>
</dbReference>
<dbReference type="Gene3D" id="3.30.565.10">
    <property type="entry name" value="Histidine kinase-like ATPase, C-terminal domain"/>
    <property type="match status" value="1"/>
</dbReference>
<keyword evidence="3" id="KW-0597">Phosphoprotein</keyword>
<dbReference type="Pfam" id="PF13424">
    <property type="entry name" value="TPR_12"/>
    <property type="match status" value="1"/>
</dbReference>
<evidence type="ECO:0000313" key="11">
    <source>
        <dbReference type="EMBL" id="TWR26313.1"/>
    </source>
</evidence>
<evidence type="ECO:0000256" key="3">
    <source>
        <dbReference type="ARBA" id="ARBA00022553"/>
    </source>
</evidence>
<proteinExistence type="predicted"/>
<feature type="transmembrane region" description="Helical" evidence="9">
    <location>
        <begin position="498"/>
        <end position="518"/>
    </location>
</feature>
<reference evidence="11 12" key="1">
    <citation type="submission" date="2019-07" db="EMBL/GenBank/DDBJ databases">
        <authorList>
            <person name="Kim J."/>
        </authorList>
    </citation>
    <scope>NUCLEOTIDE SEQUENCE [LARGE SCALE GENOMIC DNA]</scope>
    <source>
        <strain evidence="12">dk17</strain>
    </source>
</reference>
<dbReference type="AlphaFoldDB" id="A0A563U4R4"/>
<keyword evidence="5" id="KW-0547">Nucleotide-binding</keyword>
<comment type="caution">
    <text evidence="11">The sequence shown here is derived from an EMBL/GenBank/DDBJ whole genome shotgun (WGS) entry which is preliminary data.</text>
</comment>
<feature type="domain" description="Histidine kinase" evidence="10">
    <location>
        <begin position="579"/>
        <end position="772"/>
    </location>
</feature>
<evidence type="ECO:0000256" key="7">
    <source>
        <dbReference type="ARBA" id="ARBA00022840"/>
    </source>
</evidence>
<dbReference type="SUPFAM" id="SSF48452">
    <property type="entry name" value="TPR-like"/>
    <property type="match status" value="2"/>
</dbReference>
<keyword evidence="9" id="KW-0472">Membrane</keyword>
<evidence type="ECO:0000256" key="1">
    <source>
        <dbReference type="ARBA" id="ARBA00000085"/>
    </source>
</evidence>
<dbReference type="InterPro" id="IPR011495">
    <property type="entry name" value="Sig_transdc_His_kin_sub2_dim/P"/>
</dbReference>
<dbReference type="Proteomes" id="UP000320042">
    <property type="component" value="Unassembled WGS sequence"/>
</dbReference>
<dbReference type="Gene3D" id="1.25.40.10">
    <property type="entry name" value="Tetratricopeptide repeat domain"/>
    <property type="match status" value="1"/>
</dbReference>
<dbReference type="OrthoDB" id="9767435at2"/>
<evidence type="ECO:0000256" key="6">
    <source>
        <dbReference type="ARBA" id="ARBA00022777"/>
    </source>
</evidence>
<name>A0A563U4R4_9SPHI</name>
<accession>A0A563U4R4</accession>
<keyword evidence="9" id="KW-0812">Transmembrane</keyword>
<dbReference type="EMBL" id="VOEJ01000007">
    <property type="protein sequence ID" value="TWR26313.1"/>
    <property type="molecule type" value="Genomic_DNA"/>
</dbReference>
<sequence length="787" mass="88816">MLTMILRKSRKINYLLILLVLFSRPIKAQRNGANDGPESLLWKKLDRSKEGPDKIRARLAVGRAILYRSGDKAETIDSAMNFGVMAERESRKINFHEGVINAVVLRSICFSQKRKPAIGLKLAQEALAFSEKVKNNNGIAESYMAIAESFPVHIPDSLRLKTFYYHKATAIFRQERNMNRLAAALEIDAEMCFLANEKTQAIKLLFEALNVNEVLGNKAVHGIYWMIARTSNGLGDYPDAVKYSLLAIRTAEAVGDSTLKLCSIYHNLATVYMNMTDYRQALPYSLKALKIARRYKDPDYITTVAYALAIQYTRLDEFSKALPLLAEMEKFYTEGYGKMVVTGCYLNNLTWARQFKEAAIYAETLKKDLAELPPDSYNERIVCYGILANYYLDTRQIDMAYHYADLQAAIPAGNRTPLNNRARERIYYSLDSIRGDFRSAFNHYQQVQRIIDSGLNVTKAYQISLLQIESDTEKKNMQIEALNKQALAKDNILKRNQLVQKVVILGCVMLAIITALVYSRYRLKQRSNALLLKQKSEIDQQNVELQLLVGDKNQLICDKDELLLEKDVLLKDKDLLIKEVNHRVKNNLQIVMNLLQSQSAYMANESAQQAILEGQNRVRSIALIHNQLFKTDSVTEIDLACYIADLVHSLDFAVNKEGTKVNIRFDIDAMMLDVSQAIPVGIILNEAVTNAFKYAFPGHSAGEIRITVKKIAGQIRMCISDNGVGLPNDFRLEKANSLGMTLIRGLAGQLRGTFHIIDREGVTISIEFPVLIPDLAMVTAGAETENV</sequence>
<dbReference type="InterPro" id="IPR011990">
    <property type="entry name" value="TPR-like_helical_dom_sf"/>
</dbReference>
<keyword evidence="12" id="KW-1185">Reference proteome</keyword>